<dbReference type="Pfam" id="PF13568">
    <property type="entry name" value="OMP_b-brl_2"/>
    <property type="match status" value="1"/>
</dbReference>
<keyword evidence="6" id="KW-1185">Reference proteome</keyword>
<evidence type="ECO:0000259" key="2">
    <source>
        <dbReference type="Pfam" id="PF13568"/>
    </source>
</evidence>
<protein>
    <submittedName>
        <fullName evidence="4">PorT family protein</fullName>
    </submittedName>
</protein>
<dbReference type="EMBL" id="JAIXNE010000003">
    <property type="protein sequence ID" value="MCA6076113.1"/>
    <property type="molecule type" value="Genomic_DNA"/>
</dbReference>
<proteinExistence type="predicted"/>
<feature type="domain" description="Outer membrane protein beta-barrel" evidence="2">
    <location>
        <begin position="242"/>
        <end position="381"/>
    </location>
</feature>
<name>A0A9X1KWN5_9BACT</name>
<evidence type="ECO:0000313" key="4">
    <source>
        <dbReference type="EMBL" id="MCA6076113.1"/>
    </source>
</evidence>
<gene>
    <name evidence="3" type="ORF">LDX50_08650</name>
    <name evidence="4" type="ORF">LDX50_14620</name>
    <name evidence="5" type="ORF">LDX50_20340</name>
</gene>
<comment type="caution">
    <text evidence="4">The sequence shown here is derived from an EMBL/GenBank/DDBJ whole genome shotgun (WGS) entry which is preliminary data.</text>
</comment>
<evidence type="ECO:0000313" key="3">
    <source>
        <dbReference type="EMBL" id="MCA6074936.1"/>
    </source>
</evidence>
<evidence type="ECO:0000313" key="6">
    <source>
        <dbReference type="Proteomes" id="UP001139409"/>
    </source>
</evidence>
<reference evidence="4" key="1">
    <citation type="submission" date="2021-09" db="EMBL/GenBank/DDBJ databases">
        <title>Fulvivirga sp. isolated from coastal sediment.</title>
        <authorList>
            <person name="Yu H."/>
        </authorList>
    </citation>
    <scope>NUCLEOTIDE SEQUENCE</scope>
    <source>
        <strain evidence="4">1062</strain>
    </source>
</reference>
<dbReference type="AlphaFoldDB" id="A0A9X1KWN5"/>
<dbReference type="EMBL" id="JAIXNE010000004">
    <property type="protein sequence ID" value="MCA6077241.1"/>
    <property type="molecule type" value="Genomic_DNA"/>
</dbReference>
<dbReference type="InterPro" id="IPR025665">
    <property type="entry name" value="Beta-barrel_OMP_2"/>
</dbReference>
<dbReference type="EMBL" id="JAIXNE010000002">
    <property type="protein sequence ID" value="MCA6074936.1"/>
    <property type="molecule type" value="Genomic_DNA"/>
</dbReference>
<dbReference type="Proteomes" id="UP001139409">
    <property type="component" value="Unassembled WGS sequence"/>
</dbReference>
<feature type="transmembrane region" description="Helical" evidence="1">
    <location>
        <begin position="47"/>
        <end position="70"/>
    </location>
</feature>
<dbReference type="RefSeq" id="WP_225698045.1">
    <property type="nucleotide sequence ID" value="NZ_JAIXNE010000002.1"/>
</dbReference>
<sequence length="422" mass="45676">MEAQNNNNFERAWQQAMKGAEVEPRPEIWEEIEARLDASGRNGKRMWLLPIAIAASVLFAMTTAGVYYSAFRDELPSSSITAKLGSPAENSVEKQASDITANSMEGGSIDASEAYANSYDLLSGIQPDAAGDLQDQPETTDVLKDVAPGEWFVFEAPLLAGLYPFNTLSIDRPAEAVFHRIPVLPGPKDLKSDQLWAGLNLSGGSVTSTAGSVSSLQVADFENNSGSIMVGRTETNTTGTLMNVGLGLGKRISRRWVIQGGLNYSQRTAGGTSNLVSGPENQQSVALDVRQYQGNAQLSVTQPYDVEHRIGYVSIPVQVGYVLLDKKVDVTLLGGMSNDILMQHRVSDSEGNLGSTNLDEDSNFKKYAVSALVSAEVSYPLGRHYTVSAYPQIRQYLSAVQKDVNDSPPVSLEMGFRLSYVF</sequence>
<keyword evidence="1" id="KW-0812">Transmembrane</keyword>
<organism evidence="4 6">
    <name type="scientific">Fulvivirga sedimenti</name>
    <dbReference type="NCBI Taxonomy" id="2879465"/>
    <lineage>
        <taxon>Bacteria</taxon>
        <taxon>Pseudomonadati</taxon>
        <taxon>Bacteroidota</taxon>
        <taxon>Cytophagia</taxon>
        <taxon>Cytophagales</taxon>
        <taxon>Fulvivirgaceae</taxon>
        <taxon>Fulvivirga</taxon>
    </lineage>
</organism>
<keyword evidence="1" id="KW-0472">Membrane</keyword>
<keyword evidence="1" id="KW-1133">Transmembrane helix</keyword>
<evidence type="ECO:0000256" key="1">
    <source>
        <dbReference type="SAM" id="Phobius"/>
    </source>
</evidence>
<accession>A0A9X1KWN5</accession>
<evidence type="ECO:0000313" key="5">
    <source>
        <dbReference type="EMBL" id="MCA6077241.1"/>
    </source>
</evidence>